<evidence type="ECO:0000256" key="3">
    <source>
        <dbReference type="ARBA" id="ARBA00022827"/>
    </source>
</evidence>
<accession>A0AAN7WQB1</accession>
<dbReference type="InterPro" id="IPR036188">
    <property type="entry name" value="FAD/NAD-bd_sf"/>
</dbReference>
<dbReference type="Pfam" id="PF07976">
    <property type="entry name" value="Phe_hydrox_dim"/>
    <property type="match status" value="1"/>
</dbReference>
<dbReference type="PRINTS" id="PR00420">
    <property type="entry name" value="RNGMNOXGNASE"/>
</dbReference>
<dbReference type="Proteomes" id="UP001310594">
    <property type="component" value="Unassembled WGS sequence"/>
</dbReference>
<dbReference type="InterPro" id="IPR036249">
    <property type="entry name" value="Thioredoxin-like_sf"/>
</dbReference>
<evidence type="ECO:0008006" key="9">
    <source>
        <dbReference type="Google" id="ProtNLM"/>
    </source>
</evidence>
<sequence length="400" mass="44353">MGLGAFESKTHGHVLYVRLDHGAVRIGYVLNAHLFEKYGTTMSAADAAAEAAKAVAPFELEFTEIHWHTVYGIQQHVAERFQDRSRILIAGDAAHTHSSGSAQGMNTGMHDVNSLSWRLAGVLKGWYKPEVLANYSTERHAAATQLINNDKLVSALISRKLPESMKGRKEDPMVLLDEVLEEQQLFSNGLGISYAPNLLNDVGGSYPPIMTTPGHRFPDFMIHRNGDNRIPTRLHEITKYNGKFRIIIFTGIATQTRRALQTLRTAVDKQAPRFQHAVDFLTIVAGMGLAFEDHLGVPQFGRAYWDHDFSAHFRNNVSLDHGSIVVLRPDGLLGHVSGMDRFDHVVGYLERLIVPREVKVATNGHATRKELGTFMSENENNLAMPAENGATSEESGLIVK</sequence>
<dbReference type="GO" id="GO:0071949">
    <property type="term" value="F:FAD binding"/>
    <property type="evidence" value="ECO:0007669"/>
    <property type="project" value="InterPro"/>
</dbReference>
<dbReference type="SUPFAM" id="SSF51905">
    <property type="entry name" value="FAD/NAD(P)-binding domain"/>
    <property type="match status" value="1"/>
</dbReference>
<reference evidence="7" key="1">
    <citation type="submission" date="2023-08" db="EMBL/GenBank/DDBJ databases">
        <title>Black Yeasts Isolated from many extreme environments.</title>
        <authorList>
            <person name="Coleine C."/>
            <person name="Stajich J.E."/>
            <person name="Selbmann L."/>
        </authorList>
    </citation>
    <scope>NUCLEOTIDE SEQUENCE</scope>
    <source>
        <strain evidence="7">CCFEE 5810</strain>
    </source>
</reference>
<dbReference type="InterPro" id="IPR050641">
    <property type="entry name" value="RIFMO-like"/>
</dbReference>
<feature type="domain" description="FAD-binding" evidence="5">
    <location>
        <begin position="43"/>
        <end position="149"/>
    </location>
</feature>
<evidence type="ECO:0000256" key="2">
    <source>
        <dbReference type="ARBA" id="ARBA00022630"/>
    </source>
</evidence>
<evidence type="ECO:0000313" key="7">
    <source>
        <dbReference type="EMBL" id="KAK5706282.1"/>
    </source>
</evidence>
<dbReference type="PANTHER" id="PTHR43004">
    <property type="entry name" value="TRK SYSTEM POTASSIUM UPTAKE PROTEIN"/>
    <property type="match status" value="1"/>
</dbReference>
<dbReference type="Gene3D" id="3.50.50.60">
    <property type="entry name" value="FAD/NAD(P)-binding domain"/>
    <property type="match status" value="1"/>
</dbReference>
<evidence type="ECO:0000256" key="1">
    <source>
        <dbReference type="ARBA" id="ARBA00007801"/>
    </source>
</evidence>
<dbReference type="Pfam" id="PF01494">
    <property type="entry name" value="FAD_binding_3"/>
    <property type="match status" value="1"/>
</dbReference>
<feature type="domain" description="Phenol hydroxylase-like C-terminal dimerisation" evidence="6">
    <location>
        <begin position="193"/>
        <end position="355"/>
    </location>
</feature>
<dbReference type="AlphaFoldDB" id="A0AAN7WQB1"/>
<gene>
    <name evidence="7" type="ORF">LTR97_001269</name>
</gene>
<keyword evidence="3" id="KW-0274">FAD</keyword>
<name>A0AAN7WQB1_9PEZI</name>
<organism evidence="7 8">
    <name type="scientific">Elasticomyces elasticus</name>
    <dbReference type="NCBI Taxonomy" id="574655"/>
    <lineage>
        <taxon>Eukaryota</taxon>
        <taxon>Fungi</taxon>
        <taxon>Dikarya</taxon>
        <taxon>Ascomycota</taxon>
        <taxon>Pezizomycotina</taxon>
        <taxon>Dothideomycetes</taxon>
        <taxon>Dothideomycetidae</taxon>
        <taxon>Mycosphaerellales</taxon>
        <taxon>Teratosphaeriaceae</taxon>
        <taxon>Elasticomyces</taxon>
    </lineage>
</organism>
<dbReference type="PANTHER" id="PTHR43004:SF5">
    <property type="entry name" value="FAD-BINDING DOMAIN-CONTAINING PROTEIN"/>
    <property type="match status" value="1"/>
</dbReference>
<evidence type="ECO:0000259" key="5">
    <source>
        <dbReference type="Pfam" id="PF01494"/>
    </source>
</evidence>
<dbReference type="Gene3D" id="3.40.30.20">
    <property type="match status" value="1"/>
</dbReference>
<dbReference type="InterPro" id="IPR002938">
    <property type="entry name" value="FAD-bd"/>
</dbReference>
<dbReference type="GO" id="GO:0016709">
    <property type="term" value="F:oxidoreductase activity, acting on paired donors, with incorporation or reduction of molecular oxygen, NAD(P)H as one donor, and incorporation of one atom of oxygen"/>
    <property type="evidence" value="ECO:0007669"/>
    <property type="project" value="UniProtKB-ARBA"/>
</dbReference>
<evidence type="ECO:0000313" key="8">
    <source>
        <dbReference type="Proteomes" id="UP001310594"/>
    </source>
</evidence>
<keyword evidence="2" id="KW-0285">Flavoprotein</keyword>
<dbReference type="EMBL" id="JAVRQU010000002">
    <property type="protein sequence ID" value="KAK5706282.1"/>
    <property type="molecule type" value="Genomic_DNA"/>
</dbReference>
<dbReference type="Gene3D" id="3.30.9.10">
    <property type="entry name" value="D-Amino Acid Oxidase, subunit A, domain 2"/>
    <property type="match status" value="1"/>
</dbReference>
<proteinExistence type="inferred from homology"/>
<keyword evidence="4" id="KW-0560">Oxidoreductase</keyword>
<dbReference type="InterPro" id="IPR038220">
    <property type="entry name" value="PHOX_C_sf"/>
</dbReference>
<evidence type="ECO:0000256" key="4">
    <source>
        <dbReference type="ARBA" id="ARBA00023002"/>
    </source>
</evidence>
<dbReference type="SUPFAM" id="SSF52833">
    <property type="entry name" value="Thioredoxin-like"/>
    <property type="match status" value="1"/>
</dbReference>
<dbReference type="InterPro" id="IPR012941">
    <property type="entry name" value="Phe_hydrox_C_dim_dom"/>
</dbReference>
<comment type="caution">
    <text evidence="7">The sequence shown here is derived from an EMBL/GenBank/DDBJ whole genome shotgun (WGS) entry which is preliminary data.</text>
</comment>
<protein>
    <recommendedName>
        <fullName evidence="9">FAD-binding domain-containing protein</fullName>
    </recommendedName>
</protein>
<comment type="similarity">
    <text evidence="1">Belongs to the PheA/TfdB FAD monooxygenase family.</text>
</comment>
<evidence type="ECO:0000259" key="6">
    <source>
        <dbReference type="Pfam" id="PF07976"/>
    </source>
</evidence>